<dbReference type="InterPro" id="IPR038385">
    <property type="entry name" value="Sua5/YwlC_C"/>
</dbReference>
<evidence type="ECO:0000256" key="7">
    <source>
        <dbReference type="ARBA" id="ARBA00022694"/>
    </source>
</evidence>
<keyword evidence="17" id="KW-1185">Reference proteome</keyword>
<dbReference type="Pfam" id="PF03481">
    <property type="entry name" value="Sua5_C"/>
    <property type="match status" value="1"/>
</dbReference>
<comment type="similarity">
    <text evidence="2 13">Belongs to the SUA5 family.</text>
</comment>
<dbReference type="Gene3D" id="3.40.50.11030">
    <property type="entry name" value="Threonylcarbamoyl-AMP synthase, C-terminal domain"/>
    <property type="match status" value="1"/>
</dbReference>
<dbReference type="InterPro" id="IPR010923">
    <property type="entry name" value="T(6)A37_SUA5"/>
</dbReference>
<evidence type="ECO:0000313" key="17">
    <source>
        <dbReference type="Proteomes" id="UP001597213"/>
    </source>
</evidence>
<dbReference type="Gene3D" id="3.90.870.10">
    <property type="entry name" value="DHBP synthase"/>
    <property type="match status" value="1"/>
</dbReference>
<evidence type="ECO:0000256" key="14">
    <source>
        <dbReference type="SAM" id="MobiDB-lite"/>
    </source>
</evidence>
<feature type="domain" description="YrdC-like" evidence="15">
    <location>
        <begin position="10"/>
        <end position="201"/>
    </location>
</feature>
<keyword evidence="7 13" id="KW-0819">tRNA processing</keyword>
<comment type="caution">
    <text evidence="16">The sequence shown here is derived from an EMBL/GenBank/DDBJ whole genome shotgun (WGS) entry which is preliminary data.</text>
</comment>
<dbReference type="InterPro" id="IPR006070">
    <property type="entry name" value="Sua5-like_dom"/>
</dbReference>
<gene>
    <name evidence="16" type="ORF">ACFSCT_13160</name>
</gene>
<dbReference type="InterPro" id="IPR005145">
    <property type="entry name" value="Sua5_C"/>
</dbReference>
<protein>
    <recommendedName>
        <fullName evidence="4 13">Threonylcarbamoyl-AMP synthase</fullName>
        <shortName evidence="13">TC-AMP synthase</shortName>
        <ecNumber evidence="3 13">2.7.7.87</ecNumber>
    </recommendedName>
    <alternativeName>
        <fullName evidence="11 13">L-threonylcarbamoyladenylate synthase</fullName>
    </alternativeName>
</protein>
<evidence type="ECO:0000256" key="9">
    <source>
        <dbReference type="ARBA" id="ARBA00022741"/>
    </source>
</evidence>
<comment type="subcellular location">
    <subcellularLocation>
        <location evidence="1 13">Cytoplasm</location>
    </subcellularLocation>
</comment>
<evidence type="ECO:0000259" key="15">
    <source>
        <dbReference type="PROSITE" id="PS51163"/>
    </source>
</evidence>
<evidence type="ECO:0000256" key="2">
    <source>
        <dbReference type="ARBA" id="ARBA00007663"/>
    </source>
</evidence>
<dbReference type="GO" id="GO:0061710">
    <property type="term" value="F:L-threonylcarbamoyladenylate synthase"/>
    <property type="evidence" value="ECO:0007669"/>
    <property type="project" value="UniProtKB-EC"/>
</dbReference>
<dbReference type="InterPro" id="IPR050156">
    <property type="entry name" value="TC-AMP_synthase_SUA5"/>
</dbReference>
<dbReference type="PANTHER" id="PTHR17490">
    <property type="entry name" value="SUA5"/>
    <property type="match status" value="1"/>
</dbReference>
<keyword evidence="8 13" id="KW-0548">Nucleotidyltransferase</keyword>
<dbReference type="InterPro" id="IPR017945">
    <property type="entry name" value="DHBP_synth_RibB-like_a/b_dom"/>
</dbReference>
<dbReference type="PROSITE" id="PS51163">
    <property type="entry name" value="YRDC"/>
    <property type="match status" value="1"/>
</dbReference>
<comment type="function">
    <text evidence="13">Required for the formation of a threonylcarbamoyl group on adenosine at position 37 (t(6)A37) in tRNAs that read codons beginning with adenine.</text>
</comment>
<dbReference type="PIRSF" id="PIRSF004930">
    <property type="entry name" value="Tln_factor_SUA5"/>
    <property type="match status" value="1"/>
</dbReference>
<evidence type="ECO:0000256" key="5">
    <source>
        <dbReference type="ARBA" id="ARBA00022490"/>
    </source>
</evidence>
<evidence type="ECO:0000256" key="8">
    <source>
        <dbReference type="ARBA" id="ARBA00022695"/>
    </source>
</evidence>
<sequence>MRTPILPPTPMGIQHAARLLGQGLLVAIPTETVYGLAADARNGQAVAGVYQVKGRPSFNPLIVHVADLDAAAEIAHLTPAARALAQRFWPGALTMVLPLRSDARIASLVTAGLDTVAIRVPAHPVARALLAAFGGPVAAPSANISGRISPTRVDHVTDPEGGLDGLIAGAVDGGACRVGLESTIVGWDDDGTPRLLRPGGIDLPPLEWVLGQPLRQENPTAEGSTPKPSAPGQLSSHYAPRALVRLNADAARDGEFLLGFGPVPGDISLSPRGDLTEAAANLFAMLREADDRSAGTRIAVAPIPDDGLGLAINDRLRRAAAPR</sequence>
<evidence type="ECO:0000313" key="16">
    <source>
        <dbReference type="EMBL" id="MFD1882666.1"/>
    </source>
</evidence>
<keyword evidence="9 13" id="KW-0547">Nucleotide-binding</keyword>
<dbReference type="SUPFAM" id="SSF55821">
    <property type="entry name" value="YrdC/RibB"/>
    <property type="match status" value="1"/>
</dbReference>
<dbReference type="Proteomes" id="UP001597213">
    <property type="component" value="Unassembled WGS sequence"/>
</dbReference>
<dbReference type="EC" id="2.7.7.87" evidence="3 13"/>
<dbReference type="Pfam" id="PF01300">
    <property type="entry name" value="Sua5_yciO_yrdC"/>
    <property type="match status" value="1"/>
</dbReference>
<proteinExistence type="inferred from homology"/>
<evidence type="ECO:0000256" key="13">
    <source>
        <dbReference type="PIRNR" id="PIRNR004930"/>
    </source>
</evidence>
<evidence type="ECO:0000256" key="4">
    <source>
        <dbReference type="ARBA" id="ARBA00015492"/>
    </source>
</evidence>
<evidence type="ECO:0000256" key="3">
    <source>
        <dbReference type="ARBA" id="ARBA00012584"/>
    </source>
</evidence>
<comment type="catalytic activity">
    <reaction evidence="12 13">
        <text>L-threonine + hydrogencarbonate + ATP = L-threonylcarbamoyladenylate + diphosphate + H2O</text>
        <dbReference type="Rhea" id="RHEA:36407"/>
        <dbReference type="ChEBI" id="CHEBI:15377"/>
        <dbReference type="ChEBI" id="CHEBI:17544"/>
        <dbReference type="ChEBI" id="CHEBI:30616"/>
        <dbReference type="ChEBI" id="CHEBI:33019"/>
        <dbReference type="ChEBI" id="CHEBI:57926"/>
        <dbReference type="ChEBI" id="CHEBI:73682"/>
        <dbReference type="EC" id="2.7.7.87"/>
    </reaction>
</comment>
<keyword evidence="10 13" id="KW-0067">ATP-binding</keyword>
<evidence type="ECO:0000256" key="6">
    <source>
        <dbReference type="ARBA" id="ARBA00022679"/>
    </source>
</evidence>
<keyword evidence="5 13" id="KW-0963">Cytoplasm</keyword>
<dbReference type="RefSeq" id="WP_379143426.1">
    <property type="nucleotide sequence ID" value="NZ_JBHUEN010000043.1"/>
</dbReference>
<keyword evidence="6 13" id="KW-0808">Transferase</keyword>
<evidence type="ECO:0000256" key="1">
    <source>
        <dbReference type="ARBA" id="ARBA00004496"/>
    </source>
</evidence>
<dbReference type="EMBL" id="JBHUEN010000043">
    <property type="protein sequence ID" value="MFD1882666.1"/>
    <property type="molecule type" value="Genomic_DNA"/>
</dbReference>
<dbReference type="NCBIfam" id="TIGR00057">
    <property type="entry name" value="L-threonylcarbamoyladenylate synthase"/>
    <property type="match status" value="1"/>
</dbReference>
<evidence type="ECO:0000256" key="11">
    <source>
        <dbReference type="ARBA" id="ARBA00029774"/>
    </source>
</evidence>
<reference evidence="17" key="1">
    <citation type="journal article" date="2019" name="Int. J. Syst. Evol. Microbiol.">
        <title>The Global Catalogue of Microorganisms (GCM) 10K type strain sequencing project: providing services to taxonomists for standard genome sequencing and annotation.</title>
        <authorList>
            <consortium name="The Broad Institute Genomics Platform"/>
            <consortium name="The Broad Institute Genome Sequencing Center for Infectious Disease"/>
            <person name="Wu L."/>
            <person name="Ma J."/>
        </authorList>
    </citation>
    <scope>NUCLEOTIDE SEQUENCE [LARGE SCALE GENOMIC DNA]</scope>
    <source>
        <strain evidence="17">CCUG 56029</strain>
    </source>
</reference>
<feature type="region of interest" description="Disordered" evidence="14">
    <location>
        <begin position="216"/>
        <end position="236"/>
    </location>
</feature>
<name>A0ABW4R8X1_9RHOB</name>
<dbReference type="PANTHER" id="PTHR17490:SF16">
    <property type="entry name" value="THREONYLCARBAMOYL-AMP SYNTHASE"/>
    <property type="match status" value="1"/>
</dbReference>
<accession>A0ABW4R8X1</accession>
<organism evidence="16 17">
    <name type="scientific">Paracoccus pacificus</name>
    <dbReference type="NCBI Taxonomy" id="1463598"/>
    <lineage>
        <taxon>Bacteria</taxon>
        <taxon>Pseudomonadati</taxon>
        <taxon>Pseudomonadota</taxon>
        <taxon>Alphaproteobacteria</taxon>
        <taxon>Rhodobacterales</taxon>
        <taxon>Paracoccaceae</taxon>
        <taxon>Paracoccus</taxon>
    </lineage>
</organism>
<evidence type="ECO:0000256" key="12">
    <source>
        <dbReference type="ARBA" id="ARBA00048366"/>
    </source>
</evidence>
<evidence type="ECO:0000256" key="10">
    <source>
        <dbReference type="ARBA" id="ARBA00022840"/>
    </source>
</evidence>